<dbReference type="EMBL" id="JADJZA010000011">
    <property type="protein sequence ID" value="MBK9299035.1"/>
    <property type="molecule type" value="Genomic_DNA"/>
</dbReference>
<dbReference type="Proteomes" id="UP000727993">
    <property type="component" value="Unassembled WGS sequence"/>
</dbReference>
<feature type="transmembrane region" description="Helical" evidence="1">
    <location>
        <begin position="459"/>
        <end position="479"/>
    </location>
</feature>
<feature type="transmembrane region" description="Helical" evidence="1">
    <location>
        <begin position="556"/>
        <end position="577"/>
    </location>
</feature>
<feature type="transmembrane region" description="Helical" evidence="1">
    <location>
        <begin position="645"/>
        <end position="663"/>
    </location>
</feature>
<evidence type="ECO:0000256" key="1">
    <source>
        <dbReference type="SAM" id="Phobius"/>
    </source>
</evidence>
<evidence type="ECO:0000313" key="2">
    <source>
        <dbReference type="EMBL" id="MBK9299035.1"/>
    </source>
</evidence>
<dbReference type="InterPro" id="IPR017850">
    <property type="entry name" value="Alkaline_phosphatase_core_sf"/>
</dbReference>
<sequence>MAPDRSPPTSNSVPPASNCVPPASAVRTWVQRVVIASLVVLTLGTILAVVARSGAAEVELATAAEAPERIIVVTTPRLRWADVTDDTPNLAAFAGDGVIASMSVRTLGPVTDPPEGYLTLGAGNRAGAPPSSFVQLDRPGLVYGPDEMVEGQTAAEVFEERTGVDPTGVALAVNIGAIIEYNEALKYGSQVGSLADALTRDDRQMAAIGNADLADPERRSRAAALMAITPDGQVAAGSVTPSLLMSDDESAGGVRLDPGAVAKATSEALDSSDVVVVELSDLERAAQVINDKLSPAEAERLQRRALQQSDEVLGEVLDLVDPTRDLTLMLTPDVPFGPAQLGIFAAQGPGLDPGWARSASTRRTGYVTLTDIAPSILAAFDIKLPTSMPDTRLIRSADRAGGQLPIAELTEANDTSVCIMATHDPAATIFVVLIVLLVLLTVGLWYFRPTLVRHLAVPALTLMAVPPVAFMMGLSGRLACVPPPLYVALMVGGSAVLAFAVMALTRRCLVAAPVTIAALSFVVLVVDLWTGATLQIDTVFGYSPQVAGRFAGLGNLAFALLAVSALILASVGQALVWPSRQDGDEPGSTRASPVVLVAIGLLAITTVIVDGHPALGSDVGGVLALVPAFSIIVLLLAGRRVGWKTMGLIGIGTVAVLGVFGAIDLARPPDQRTHLGRFLESVANGEAGTILSRKIDANLSILTSSVWSLVLPVAAVFVVFLATRSNTPLTEVLRRVPGMRLLVDAAMLCALLGAALNDSGVAIIGLFLAVLVPMTLFLLTRLDEIQADYPVIAGHRRPKDA</sequence>
<feature type="transmembrane region" description="Helical" evidence="1">
    <location>
        <begin position="621"/>
        <end position="638"/>
    </location>
</feature>
<comment type="caution">
    <text evidence="2">The sequence shown here is derived from an EMBL/GenBank/DDBJ whole genome shotgun (WGS) entry which is preliminary data.</text>
</comment>
<dbReference type="AlphaFoldDB" id="A0A936NFH7"/>
<gene>
    <name evidence="2" type="ORF">IPN02_19870</name>
</gene>
<feature type="transmembrane region" description="Helical" evidence="1">
    <location>
        <begin position="741"/>
        <end position="756"/>
    </location>
</feature>
<feature type="transmembrane region" description="Helical" evidence="1">
    <location>
        <begin position="516"/>
        <end position="536"/>
    </location>
</feature>
<feature type="transmembrane region" description="Helical" evidence="1">
    <location>
        <begin position="701"/>
        <end position="721"/>
    </location>
</feature>
<accession>A0A936NFH7</accession>
<keyword evidence="1" id="KW-0812">Transmembrane</keyword>
<proteinExistence type="predicted"/>
<feature type="transmembrane region" description="Helical" evidence="1">
    <location>
        <begin position="33"/>
        <end position="51"/>
    </location>
</feature>
<protein>
    <submittedName>
        <fullName evidence="2">Uncharacterized protein</fullName>
    </submittedName>
</protein>
<feature type="transmembrane region" description="Helical" evidence="1">
    <location>
        <begin position="485"/>
        <end position="504"/>
    </location>
</feature>
<keyword evidence="1" id="KW-1133">Transmembrane helix</keyword>
<organism evidence="2 3">
    <name type="scientific">Candidatus Neomicrothrix subdominans</name>
    <dbReference type="NCBI Taxonomy" id="2954438"/>
    <lineage>
        <taxon>Bacteria</taxon>
        <taxon>Bacillati</taxon>
        <taxon>Actinomycetota</taxon>
        <taxon>Acidimicrobiia</taxon>
        <taxon>Acidimicrobiales</taxon>
        <taxon>Microthrixaceae</taxon>
        <taxon>Candidatus Neomicrothrix</taxon>
    </lineage>
</organism>
<evidence type="ECO:0000313" key="3">
    <source>
        <dbReference type="Proteomes" id="UP000727993"/>
    </source>
</evidence>
<feature type="transmembrane region" description="Helical" evidence="1">
    <location>
        <begin position="426"/>
        <end position="447"/>
    </location>
</feature>
<feature type="transmembrane region" description="Helical" evidence="1">
    <location>
        <begin position="762"/>
        <end position="779"/>
    </location>
</feature>
<feature type="transmembrane region" description="Helical" evidence="1">
    <location>
        <begin position="589"/>
        <end position="609"/>
    </location>
</feature>
<keyword evidence="1" id="KW-0472">Membrane</keyword>
<dbReference type="SUPFAM" id="SSF53649">
    <property type="entry name" value="Alkaline phosphatase-like"/>
    <property type="match status" value="1"/>
</dbReference>
<reference evidence="2 3" key="1">
    <citation type="submission" date="2020-10" db="EMBL/GenBank/DDBJ databases">
        <title>Connecting structure to function with the recovery of over 1000 high-quality activated sludge metagenome-assembled genomes encoding full-length rRNA genes using long-read sequencing.</title>
        <authorList>
            <person name="Singleton C.M."/>
            <person name="Petriglieri F."/>
            <person name="Kristensen J.M."/>
            <person name="Kirkegaard R.H."/>
            <person name="Michaelsen T.Y."/>
            <person name="Andersen M.H."/>
            <person name="Karst S.M."/>
            <person name="Dueholm M.S."/>
            <person name="Nielsen P.H."/>
            <person name="Albertsen M."/>
        </authorList>
    </citation>
    <scope>NUCLEOTIDE SEQUENCE [LARGE SCALE GENOMIC DNA]</scope>
    <source>
        <strain evidence="2">Lyne_18-Q3-R50-59_MAXAC.006</strain>
    </source>
</reference>
<name>A0A936NFH7_9ACTN</name>